<feature type="non-terminal residue" evidence="2">
    <location>
        <position position="530"/>
    </location>
</feature>
<reference evidence="2" key="1">
    <citation type="submission" date="2018-05" db="EMBL/GenBank/DDBJ databases">
        <authorList>
            <person name="Lanie J.A."/>
            <person name="Ng W.-L."/>
            <person name="Kazmierczak K.M."/>
            <person name="Andrzejewski T.M."/>
            <person name="Davidsen T.M."/>
            <person name="Wayne K.J."/>
            <person name="Tettelin H."/>
            <person name="Glass J.I."/>
            <person name="Rusch D."/>
            <person name="Podicherti R."/>
            <person name="Tsui H.-C.T."/>
            <person name="Winkler M.E."/>
        </authorList>
    </citation>
    <scope>NUCLEOTIDE SEQUENCE</scope>
</reference>
<dbReference type="Pfam" id="PF13517">
    <property type="entry name" value="FG-GAP_3"/>
    <property type="match status" value="3"/>
</dbReference>
<gene>
    <name evidence="2" type="ORF">METZ01_LOCUS163406</name>
</gene>
<protein>
    <recommendedName>
        <fullName evidence="3">VCBS repeat-containing protein</fullName>
    </recommendedName>
</protein>
<evidence type="ECO:0000256" key="1">
    <source>
        <dbReference type="ARBA" id="ARBA00022729"/>
    </source>
</evidence>
<dbReference type="InterPro" id="IPR028994">
    <property type="entry name" value="Integrin_alpha_N"/>
</dbReference>
<evidence type="ECO:0000313" key="2">
    <source>
        <dbReference type="EMBL" id="SVB10552.1"/>
    </source>
</evidence>
<sequence>MKIKYLFLILFLFMAGCTKNEPGWKTGQVFRKDKLSPPIGNGRSGFTSMNPTHTGVTAANQIGEKEVLENQHLMHGSGVALGDVNGDDLIDIYIARIRENNVLYLNKGNWEFEDVSEAAGVSCSSRYSTGAVFADVDGDRDLDLIVTALGGPNSLFINKGDGTFNESRLASNLDNPGSTSSALADVDNDGDLDLYITNYKRLAIRDSLPPPILSFENTLIELANNRWIVRPPFNQHYEAEVRNNILLRFEMAEVDQFYLNNGNGKFELVNITKNYFTDENGQPLKTHLRDWGLMAQFRDLNNDSHPDIYICNDFESPDRIWINNGDGTFRALPKLAIRHTSNSSMAVDFSDLNNDGDFDIFVTDMMSQSHILQKTQMGTMAPTPLSIGEIDNRPQYMHNTLFLNRGDHTFSEISQFSNTHASEWSWASMFMDVDLDGYEDILITTGHMYDVQDSDSNQKQKEALPNVTSFDQYKRMLFDYPTLELKNIVFRNKGDLKFETVSDGWGLGSERDISHGMAAADLDNDGDMDI</sequence>
<dbReference type="PANTHER" id="PTHR16026">
    <property type="entry name" value="CARTILAGE ACIDIC PROTEIN 1"/>
    <property type="match status" value="1"/>
</dbReference>
<keyword evidence="1" id="KW-0732">Signal</keyword>
<dbReference type="Gene3D" id="2.130.10.130">
    <property type="entry name" value="Integrin alpha, N-terminal"/>
    <property type="match status" value="2"/>
</dbReference>
<proteinExistence type="predicted"/>
<dbReference type="AlphaFoldDB" id="A0A382BB85"/>
<dbReference type="SUPFAM" id="SSF69318">
    <property type="entry name" value="Integrin alpha N-terminal domain"/>
    <property type="match status" value="2"/>
</dbReference>
<dbReference type="InterPro" id="IPR027039">
    <property type="entry name" value="Crtac1"/>
</dbReference>
<dbReference type="PANTHER" id="PTHR16026:SF0">
    <property type="entry name" value="CARTILAGE ACIDIC PROTEIN 1"/>
    <property type="match status" value="1"/>
</dbReference>
<dbReference type="InterPro" id="IPR013517">
    <property type="entry name" value="FG-GAP"/>
</dbReference>
<accession>A0A382BB85</accession>
<organism evidence="2">
    <name type="scientific">marine metagenome</name>
    <dbReference type="NCBI Taxonomy" id="408172"/>
    <lineage>
        <taxon>unclassified sequences</taxon>
        <taxon>metagenomes</taxon>
        <taxon>ecological metagenomes</taxon>
    </lineage>
</organism>
<dbReference type="EMBL" id="UINC01028839">
    <property type="protein sequence ID" value="SVB10552.1"/>
    <property type="molecule type" value="Genomic_DNA"/>
</dbReference>
<dbReference type="PROSITE" id="PS51257">
    <property type="entry name" value="PROKAR_LIPOPROTEIN"/>
    <property type="match status" value="1"/>
</dbReference>
<name>A0A382BB85_9ZZZZ</name>
<evidence type="ECO:0008006" key="3">
    <source>
        <dbReference type="Google" id="ProtNLM"/>
    </source>
</evidence>